<organism evidence="2 3">
    <name type="scientific">Ogataea philodendri</name>
    <dbReference type="NCBI Taxonomy" id="1378263"/>
    <lineage>
        <taxon>Eukaryota</taxon>
        <taxon>Fungi</taxon>
        <taxon>Dikarya</taxon>
        <taxon>Ascomycota</taxon>
        <taxon>Saccharomycotina</taxon>
        <taxon>Pichiomycetes</taxon>
        <taxon>Pichiales</taxon>
        <taxon>Pichiaceae</taxon>
        <taxon>Ogataea</taxon>
    </lineage>
</organism>
<dbReference type="GeneID" id="70233821"/>
<accession>A0A9P8PAB0</accession>
<proteinExistence type="predicted"/>
<protein>
    <recommendedName>
        <fullName evidence="1">Methyltransferase domain-containing protein</fullName>
    </recommendedName>
</protein>
<evidence type="ECO:0000313" key="3">
    <source>
        <dbReference type="Proteomes" id="UP000769157"/>
    </source>
</evidence>
<gene>
    <name evidence="2" type="ORF">OGAPHI_001854</name>
</gene>
<dbReference type="InterPro" id="IPR029063">
    <property type="entry name" value="SAM-dependent_MTases_sf"/>
</dbReference>
<reference evidence="2" key="1">
    <citation type="journal article" date="2021" name="Open Biol.">
        <title>Shared evolutionary footprints suggest mitochondrial oxidative damage underlies multiple complex I losses in fungi.</title>
        <authorList>
            <person name="Schikora-Tamarit M.A."/>
            <person name="Marcet-Houben M."/>
            <person name="Nosek J."/>
            <person name="Gabaldon T."/>
        </authorList>
    </citation>
    <scope>NUCLEOTIDE SEQUENCE</scope>
    <source>
        <strain evidence="2">CBS6075</strain>
    </source>
</reference>
<name>A0A9P8PAB0_9ASCO</name>
<dbReference type="EMBL" id="JAEUBE010000158">
    <property type="protein sequence ID" value="KAH3668100.1"/>
    <property type="molecule type" value="Genomic_DNA"/>
</dbReference>
<feature type="domain" description="Methyltransferase" evidence="1">
    <location>
        <begin position="42"/>
        <end position="179"/>
    </location>
</feature>
<dbReference type="SUPFAM" id="SSF53335">
    <property type="entry name" value="S-adenosyl-L-methionine-dependent methyltransferases"/>
    <property type="match status" value="2"/>
</dbReference>
<evidence type="ECO:0000259" key="1">
    <source>
        <dbReference type="Pfam" id="PF13679"/>
    </source>
</evidence>
<dbReference type="AlphaFoldDB" id="A0A9P8PAB0"/>
<reference evidence="2" key="2">
    <citation type="submission" date="2021-01" db="EMBL/GenBank/DDBJ databases">
        <authorList>
            <person name="Schikora-Tamarit M.A."/>
        </authorList>
    </citation>
    <scope>NUCLEOTIDE SEQUENCE</scope>
    <source>
        <strain evidence="2">CBS6075</strain>
    </source>
</reference>
<dbReference type="Pfam" id="PF13679">
    <property type="entry name" value="Methyltransf_32"/>
    <property type="match status" value="1"/>
</dbReference>
<comment type="caution">
    <text evidence="2">The sequence shown here is derived from an EMBL/GenBank/DDBJ whole genome shotgun (WGS) entry which is preliminary data.</text>
</comment>
<keyword evidence="3" id="KW-1185">Reference proteome</keyword>
<dbReference type="InterPro" id="IPR025714">
    <property type="entry name" value="Methyltranfer_dom"/>
</dbReference>
<dbReference type="OrthoDB" id="10258156at2759"/>
<dbReference type="Proteomes" id="UP000769157">
    <property type="component" value="Unassembled WGS sequence"/>
</dbReference>
<evidence type="ECO:0000313" key="2">
    <source>
        <dbReference type="EMBL" id="KAH3668100.1"/>
    </source>
</evidence>
<dbReference type="RefSeq" id="XP_046062514.1">
    <property type="nucleotide sequence ID" value="XM_046202660.1"/>
</dbReference>
<sequence length="230" mass="25301">MFSRTDLVQVPEVSGRLSLGMPPAKAAVAVPFAYKVAGLGVPNVLDLGSGKGYMARILANEFALKVCCVDREPDRLRSSLRVHRLIQTEIVTDTTLVPSGKMVTVAGDIADDRPIWSRAARFYRLDTPVHQEIQEVVVAGLQLCGELVYHAADLAMNCPKDQVRVSRLVVVPCCLHRIERLRCSKVTGPNILADTIFADIRQYLLDKGFGEVQIEYLNDGYYCVEASVPG</sequence>